<accession>A0A934KDV4</accession>
<gene>
    <name evidence="3" type="ORF">JF922_21765</name>
</gene>
<sequence>MIGSAGYAGRSAIAALGAHFPVRGVELGEDLGVAMAGVDTVHLATDLHPPLRRLRREAEPDPALVEILRAARQAGVRRLVHLSTAQVLGPAPRTVLLESNPPRPDHLYEKLHARDEHWLLLQRGIEVVILRPAQGFGLGEPISERLLSALAHGRPLLVAGARRRTFLAGSDLGRAFVAAALRGRPGHSYLLGGFTSTWAELFKVAAVALKVPVRFAEVPYDLLYLRTALREWRTPPGRVCWPNRYVVDVLGRGHLLEDGISRRELSWSPTIGSFEEGLGELIEGIKSRRLRGRPERAEGESLTGREPT</sequence>
<dbReference type="Proteomes" id="UP000612893">
    <property type="component" value="Unassembled WGS sequence"/>
</dbReference>
<evidence type="ECO:0000313" key="4">
    <source>
        <dbReference type="Proteomes" id="UP000612893"/>
    </source>
</evidence>
<proteinExistence type="inferred from homology"/>
<organism evidence="3 4">
    <name type="scientific">Candidatus Nephthysia bennettiae</name>
    <dbReference type="NCBI Taxonomy" id="3127016"/>
    <lineage>
        <taxon>Bacteria</taxon>
        <taxon>Bacillati</taxon>
        <taxon>Candidatus Dormiibacterota</taxon>
        <taxon>Candidatus Dormibacteria</taxon>
        <taxon>Candidatus Dormibacterales</taxon>
        <taxon>Candidatus Dormibacteraceae</taxon>
        <taxon>Candidatus Nephthysia</taxon>
    </lineage>
</organism>
<dbReference type="Pfam" id="PF01370">
    <property type="entry name" value="Epimerase"/>
    <property type="match status" value="1"/>
</dbReference>
<feature type="domain" description="NAD-dependent epimerase/dehydratase" evidence="2">
    <location>
        <begin position="65"/>
        <end position="192"/>
    </location>
</feature>
<evidence type="ECO:0000259" key="2">
    <source>
        <dbReference type="Pfam" id="PF01370"/>
    </source>
</evidence>
<dbReference type="PANTHER" id="PTHR43000">
    <property type="entry name" value="DTDP-D-GLUCOSE 4,6-DEHYDRATASE-RELATED"/>
    <property type="match status" value="1"/>
</dbReference>
<reference evidence="3" key="1">
    <citation type="submission" date="2020-10" db="EMBL/GenBank/DDBJ databases">
        <title>Ca. Dormibacterota MAGs.</title>
        <authorList>
            <person name="Montgomery K."/>
        </authorList>
    </citation>
    <scope>NUCLEOTIDE SEQUENCE [LARGE SCALE GENOMIC DNA]</scope>
    <source>
        <strain evidence="3">SC8812_S17_10</strain>
    </source>
</reference>
<dbReference type="InterPro" id="IPR001509">
    <property type="entry name" value="Epimerase_deHydtase"/>
</dbReference>
<dbReference type="SUPFAM" id="SSF51735">
    <property type="entry name" value="NAD(P)-binding Rossmann-fold domains"/>
    <property type="match status" value="1"/>
</dbReference>
<evidence type="ECO:0000256" key="1">
    <source>
        <dbReference type="ARBA" id="ARBA00007637"/>
    </source>
</evidence>
<dbReference type="InterPro" id="IPR036291">
    <property type="entry name" value="NAD(P)-bd_dom_sf"/>
</dbReference>
<comment type="similarity">
    <text evidence="1">Belongs to the NAD(P)-dependent epimerase/dehydratase family.</text>
</comment>
<evidence type="ECO:0000313" key="3">
    <source>
        <dbReference type="EMBL" id="MBJ7600683.1"/>
    </source>
</evidence>
<dbReference type="RefSeq" id="WP_338204618.1">
    <property type="nucleotide sequence ID" value="NZ_JAEKNR010000217.1"/>
</dbReference>
<protein>
    <submittedName>
        <fullName evidence="3">NAD-dependent epimerase/dehydratase family protein</fullName>
    </submittedName>
</protein>
<name>A0A934KDV4_9BACT</name>
<dbReference type="EMBL" id="JAEKNR010000217">
    <property type="protein sequence ID" value="MBJ7600683.1"/>
    <property type="molecule type" value="Genomic_DNA"/>
</dbReference>
<keyword evidence="4" id="KW-1185">Reference proteome</keyword>
<dbReference type="Gene3D" id="3.40.50.720">
    <property type="entry name" value="NAD(P)-binding Rossmann-like Domain"/>
    <property type="match status" value="1"/>
</dbReference>
<dbReference type="AlphaFoldDB" id="A0A934KDV4"/>
<comment type="caution">
    <text evidence="3">The sequence shown here is derived from an EMBL/GenBank/DDBJ whole genome shotgun (WGS) entry which is preliminary data.</text>
</comment>